<protein>
    <submittedName>
        <fullName evidence="3">Nitrilase</fullName>
    </submittedName>
</protein>
<dbReference type="PROSITE" id="PS00921">
    <property type="entry name" value="NITRIL_CHT_2"/>
    <property type="match status" value="1"/>
</dbReference>
<dbReference type="EMBL" id="FUYL01000007">
    <property type="protein sequence ID" value="SKB63514.1"/>
    <property type="molecule type" value="Genomic_DNA"/>
</dbReference>
<dbReference type="InterPro" id="IPR044149">
    <property type="entry name" value="Nitrilases_CHs"/>
</dbReference>
<dbReference type="InterPro" id="IPR000132">
    <property type="entry name" value="Nitrilase/CN_hydratase_CS"/>
</dbReference>
<evidence type="ECO:0000256" key="1">
    <source>
        <dbReference type="ARBA" id="ARBA00008129"/>
    </source>
</evidence>
<proteinExistence type="inferred from homology"/>
<feature type="domain" description="CN hydrolase" evidence="2">
    <location>
        <begin position="38"/>
        <end position="311"/>
    </location>
</feature>
<comment type="similarity">
    <text evidence="1">Belongs to the carbon-nitrogen hydrolase superfamily. Nitrilase family.</text>
</comment>
<dbReference type="Pfam" id="PF00795">
    <property type="entry name" value="CN_hydrolase"/>
    <property type="match status" value="1"/>
</dbReference>
<keyword evidence="4" id="KW-1185">Reference proteome</keyword>
<reference evidence="4" key="1">
    <citation type="submission" date="2017-02" db="EMBL/GenBank/DDBJ databases">
        <authorList>
            <person name="Varghese N."/>
            <person name="Submissions S."/>
        </authorList>
    </citation>
    <scope>NUCLEOTIDE SEQUENCE [LARGE SCALE GENOMIC DNA]</scope>
    <source>
        <strain evidence="4">DSM 23546</strain>
    </source>
</reference>
<dbReference type="InterPro" id="IPR036526">
    <property type="entry name" value="C-N_Hydrolase_sf"/>
</dbReference>
<dbReference type="AlphaFoldDB" id="A0A1T5CVR2"/>
<gene>
    <name evidence="3" type="ORF">SAMN05660866_02535</name>
</gene>
<dbReference type="CDD" id="cd07564">
    <property type="entry name" value="nitrilases_CHs"/>
    <property type="match status" value="1"/>
</dbReference>
<organism evidence="3 4">
    <name type="scientific">Maribacter arcticus</name>
    <dbReference type="NCBI Taxonomy" id="561365"/>
    <lineage>
        <taxon>Bacteria</taxon>
        <taxon>Pseudomonadati</taxon>
        <taxon>Bacteroidota</taxon>
        <taxon>Flavobacteriia</taxon>
        <taxon>Flavobacteriales</taxon>
        <taxon>Flavobacteriaceae</taxon>
        <taxon>Maribacter</taxon>
    </lineage>
</organism>
<dbReference type="InterPro" id="IPR003010">
    <property type="entry name" value="C-N_Hydrolase"/>
</dbReference>
<dbReference type="PROSITE" id="PS50263">
    <property type="entry name" value="CN_HYDROLASE"/>
    <property type="match status" value="1"/>
</dbReference>
<sequence length="349" mass="39151">MYSLLQNGTFKAKGSYKDVIPNKTSTLKMIQTDNKNTLKIGMAQISPVWLNKQKTIDKIKTYIKKAADDNCELLVFGEALLPGYPFWISLTDGAKFNSTTQKEIHAHYVKNSIQIEAGELDEICALAKENSMAMYLGIMERAKNRGGHSIYCSLVYIDANGDIKSVHRKLQPTYDERLTWAPGDGNGLRVHDLKDFCVGGLNCWENWMPLSRTALYGMGENLHIAVWPGSDYNTLDITRFIARESRSFVVSVSSLMKVEDFPADTPHLQEILKNAPDTMANGGSCIAGPDGEWIIPPVIDKEGLITSTIDFNRVLEERQNFDPVGHYSRPDVTKLTVNRERQSIIDIID</sequence>
<dbReference type="Proteomes" id="UP000190339">
    <property type="component" value="Unassembled WGS sequence"/>
</dbReference>
<dbReference type="GO" id="GO:0000257">
    <property type="term" value="F:nitrilase activity"/>
    <property type="evidence" value="ECO:0007669"/>
    <property type="project" value="UniProtKB-ARBA"/>
</dbReference>
<dbReference type="PANTHER" id="PTHR46044:SF1">
    <property type="entry name" value="CN HYDROLASE DOMAIN-CONTAINING PROTEIN"/>
    <property type="match status" value="1"/>
</dbReference>
<dbReference type="PANTHER" id="PTHR46044">
    <property type="entry name" value="NITRILASE"/>
    <property type="match status" value="1"/>
</dbReference>
<evidence type="ECO:0000313" key="3">
    <source>
        <dbReference type="EMBL" id="SKB63514.1"/>
    </source>
</evidence>
<dbReference type="Gene3D" id="3.60.110.10">
    <property type="entry name" value="Carbon-nitrogen hydrolase"/>
    <property type="match status" value="1"/>
</dbReference>
<evidence type="ECO:0000259" key="2">
    <source>
        <dbReference type="PROSITE" id="PS50263"/>
    </source>
</evidence>
<evidence type="ECO:0000313" key="4">
    <source>
        <dbReference type="Proteomes" id="UP000190339"/>
    </source>
</evidence>
<accession>A0A1T5CVR2</accession>
<dbReference type="STRING" id="561365.SAMN05660866_02535"/>
<name>A0A1T5CVR2_9FLAO</name>
<dbReference type="SUPFAM" id="SSF56317">
    <property type="entry name" value="Carbon-nitrogen hydrolase"/>
    <property type="match status" value="1"/>
</dbReference>